<organism evidence="1 2">
    <name type="scientific">Piloderma croceum (strain F 1598)</name>
    <dbReference type="NCBI Taxonomy" id="765440"/>
    <lineage>
        <taxon>Eukaryota</taxon>
        <taxon>Fungi</taxon>
        <taxon>Dikarya</taxon>
        <taxon>Basidiomycota</taxon>
        <taxon>Agaricomycotina</taxon>
        <taxon>Agaricomycetes</taxon>
        <taxon>Agaricomycetidae</taxon>
        <taxon>Atheliales</taxon>
        <taxon>Atheliaceae</taxon>
        <taxon>Piloderma</taxon>
    </lineage>
</organism>
<keyword evidence="2" id="KW-1185">Reference proteome</keyword>
<proteinExistence type="predicted"/>
<protein>
    <submittedName>
        <fullName evidence="1">Uncharacterized protein</fullName>
    </submittedName>
</protein>
<evidence type="ECO:0000313" key="2">
    <source>
        <dbReference type="Proteomes" id="UP000054166"/>
    </source>
</evidence>
<sequence>MHHSASRENRYRPAISQAMNIHHTLSTLQLIIQTRTLLASHLSVRMHPRKTPSNELKSVCSREYRSYFEGPHLGIMSWGGRRRRVEGRKVTKMQILPCKTPVCGAQTEGIASGPKISFIYRGRIREREFQRYSCTGWETR</sequence>
<dbReference type="AlphaFoldDB" id="A0A0C3FTT9"/>
<reference evidence="1 2" key="1">
    <citation type="submission" date="2014-04" db="EMBL/GenBank/DDBJ databases">
        <authorList>
            <consortium name="DOE Joint Genome Institute"/>
            <person name="Kuo A."/>
            <person name="Tarkka M."/>
            <person name="Buscot F."/>
            <person name="Kohler A."/>
            <person name="Nagy L.G."/>
            <person name="Floudas D."/>
            <person name="Copeland A."/>
            <person name="Barry K.W."/>
            <person name="Cichocki N."/>
            <person name="Veneault-Fourrey C."/>
            <person name="LaButti K."/>
            <person name="Lindquist E.A."/>
            <person name="Lipzen A."/>
            <person name="Lundell T."/>
            <person name="Morin E."/>
            <person name="Murat C."/>
            <person name="Sun H."/>
            <person name="Tunlid A."/>
            <person name="Henrissat B."/>
            <person name="Grigoriev I.V."/>
            <person name="Hibbett D.S."/>
            <person name="Martin F."/>
            <person name="Nordberg H.P."/>
            <person name="Cantor M.N."/>
            <person name="Hua S.X."/>
        </authorList>
    </citation>
    <scope>NUCLEOTIDE SEQUENCE [LARGE SCALE GENOMIC DNA]</scope>
    <source>
        <strain evidence="1 2">F 1598</strain>
    </source>
</reference>
<dbReference type="InParanoid" id="A0A0C3FTT9"/>
<dbReference type="EMBL" id="KN832978">
    <property type="protein sequence ID" value="KIM87775.1"/>
    <property type="molecule type" value="Genomic_DNA"/>
</dbReference>
<name>A0A0C3FTT9_PILCF</name>
<dbReference type="HOGENOM" id="CLU_1835879_0_0_1"/>
<accession>A0A0C3FTT9</accession>
<evidence type="ECO:0000313" key="1">
    <source>
        <dbReference type="EMBL" id="KIM87775.1"/>
    </source>
</evidence>
<gene>
    <name evidence="1" type="ORF">PILCRDRAFT_260770</name>
</gene>
<reference evidence="2" key="2">
    <citation type="submission" date="2015-01" db="EMBL/GenBank/DDBJ databases">
        <title>Evolutionary Origins and Diversification of the Mycorrhizal Mutualists.</title>
        <authorList>
            <consortium name="DOE Joint Genome Institute"/>
            <consortium name="Mycorrhizal Genomics Consortium"/>
            <person name="Kohler A."/>
            <person name="Kuo A."/>
            <person name="Nagy L.G."/>
            <person name="Floudas D."/>
            <person name="Copeland A."/>
            <person name="Barry K.W."/>
            <person name="Cichocki N."/>
            <person name="Veneault-Fourrey C."/>
            <person name="LaButti K."/>
            <person name="Lindquist E.A."/>
            <person name="Lipzen A."/>
            <person name="Lundell T."/>
            <person name="Morin E."/>
            <person name="Murat C."/>
            <person name="Riley R."/>
            <person name="Ohm R."/>
            <person name="Sun H."/>
            <person name="Tunlid A."/>
            <person name="Henrissat B."/>
            <person name="Grigoriev I.V."/>
            <person name="Hibbett D.S."/>
            <person name="Martin F."/>
        </authorList>
    </citation>
    <scope>NUCLEOTIDE SEQUENCE [LARGE SCALE GENOMIC DNA]</scope>
    <source>
        <strain evidence="2">F 1598</strain>
    </source>
</reference>
<dbReference type="Proteomes" id="UP000054166">
    <property type="component" value="Unassembled WGS sequence"/>
</dbReference>